<evidence type="ECO:0000313" key="1">
    <source>
        <dbReference type="EMBL" id="OQP64238.1"/>
    </source>
</evidence>
<dbReference type="RefSeq" id="WP_081146853.1">
    <property type="nucleotide sequence ID" value="NZ_LVYD01000042.1"/>
</dbReference>
<dbReference type="AlphaFoldDB" id="A0A1V9G156"/>
<protein>
    <submittedName>
        <fullName evidence="1">Uncharacterized protein</fullName>
    </submittedName>
</protein>
<proteinExistence type="predicted"/>
<dbReference type="OrthoDB" id="677191at2"/>
<dbReference type="SUPFAM" id="SSF47413">
    <property type="entry name" value="lambda repressor-like DNA-binding domains"/>
    <property type="match status" value="1"/>
</dbReference>
<sequence length="158" mass="18194">MATIKNIHLLSVSDNDLKKLEYGAALHKRMSNIEFKVLEVKDDSLVIRVSQGKHLSENYTDKATLVTRTRELFEPFFPGMKIHPQVNPYEPNPVSKIDSSWIKKQMDILGLRVTDIVNDTGVDKTNISAWANGKREMSQPVKAMFYHYFNYMGYRLGK</sequence>
<gene>
    <name evidence="1" type="ORF">A3860_19875</name>
</gene>
<reference evidence="1 2" key="1">
    <citation type="submission" date="2016-03" db="EMBL/GenBank/DDBJ databases">
        <title>Niastella vici sp. nov., isolated from farmland soil.</title>
        <authorList>
            <person name="Chen L."/>
            <person name="Wang D."/>
            <person name="Yang S."/>
            <person name="Wang G."/>
        </authorList>
    </citation>
    <scope>NUCLEOTIDE SEQUENCE [LARGE SCALE GENOMIC DNA]</scope>
    <source>
        <strain evidence="1 2">DJ57</strain>
    </source>
</reference>
<keyword evidence="2" id="KW-1185">Reference proteome</keyword>
<accession>A0A1V9G156</accession>
<dbReference type="GO" id="GO:0003677">
    <property type="term" value="F:DNA binding"/>
    <property type="evidence" value="ECO:0007669"/>
    <property type="project" value="InterPro"/>
</dbReference>
<dbReference type="EMBL" id="LVYD01000042">
    <property type="protein sequence ID" value="OQP64238.1"/>
    <property type="molecule type" value="Genomic_DNA"/>
</dbReference>
<evidence type="ECO:0000313" key="2">
    <source>
        <dbReference type="Proteomes" id="UP000192796"/>
    </source>
</evidence>
<organism evidence="1 2">
    <name type="scientific">Niastella vici</name>
    <dbReference type="NCBI Taxonomy" id="1703345"/>
    <lineage>
        <taxon>Bacteria</taxon>
        <taxon>Pseudomonadati</taxon>
        <taxon>Bacteroidota</taxon>
        <taxon>Chitinophagia</taxon>
        <taxon>Chitinophagales</taxon>
        <taxon>Chitinophagaceae</taxon>
        <taxon>Niastella</taxon>
    </lineage>
</organism>
<name>A0A1V9G156_9BACT</name>
<dbReference type="Proteomes" id="UP000192796">
    <property type="component" value="Unassembled WGS sequence"/>
</dbReference>
<dbReference type="InterPro" id="IPR010982">
    <property type="entry name" value="Lambda_DNA-bd_dom_sf"/>
</dbReference>
<comment type="caution">
    <text evidence="1">The sequence shown here is derived from an EMBL/GenBank/DDBJ whole genome shotgun (WGS) entry which is preliminary data.</text>
</comment>